<dbReference type="SMART" id="SM00089">
    <property type="entry name" value="PKD"/>
    <property type="match status" value="3"/>
</dbReference>
<dbReference type="PANTHER" id="PTHR46730">
    <property type="entry name" value="POLYCYSTIN-1"/>
    <property type="match status" value="1"/>
</dbReference>
<comment type="subcellular location">
    <subcellularLocation>
        <location evidence="1">Membrane</location>
        <topology evidence="1">Multi-pass membrane protein</topology>
    </subcellularLocation>
</comment>
<dbReference type="Gene3D" id="2.60.40.10">
    <property type="entry name" value="Immunoglobulins"/>
    <property type="match status" value="4"/>
</dbReference>
<evidence type="ECO:0000313" key="9">
    <source>
        <dbReference type="Proteomes" id="UP000812961"/>
    </source>
</evidence>
<dbReference type="PANTHER" id="PTHR46730:SF1">
    <property type="entry name" value="PLAT DOMAIN-CONTAINING PROTEIN"/>
    <property type="match status" value="1"/>
</dbReference>
<feature type="signal peptide" evidence="6">
    <location>
        <begin position="1"/>
        <end position="22"/>
    </location>
</feature>
<evidence type="ECO:0000259" key="7">
    <source>
        <dbReference type="PROSITE" id="PS50093"/>
    </source>
</evidence>
<comment type="caution">
    <text evidence="8">The sequence shown here is derived from an EMBL/GenBank/DDBJ whole genome shotgun (WGS) entry which is preliminary data.</text>
</comment>
<evidence type="ECO:0000256" key="6">
    <source>
        <dbReference type="SAM" id="SignalP"/>
    </source>
</evidence>
<name>A0ABS7G6X9_9BACT</name>
<evidence type="ECO:0000256" key="3">
    <source>
        <dbReference type="ARBA" id="ARBA00022737"/>
    </source>
</evidence>
<accession>A0ABS7G6X9</accession>
<dbReference type="InterPro" id="IPR013783">
    <property type="entry name" value="Ig-like_fold"/>
</dbReference>
<dbReference type="InterPro" id="IPR022409">
    <property type="entry name" value="PKD/Chitinase_dom"/>
</dbReference>
<dbReference type="SUPFAM" id="SSF49299">
    <property type="entry name" value="PKD domain"/>
    <property type="match status" value="4"/>
</dbReference>
<dbReference type="InterPro" id="IPR026341">
    <property type="entry name" value="T9SS_type_B"/>
</dbReference>
<keyword evidence="4" id="KW-1133">Transmembrane helix</keyword>
<evidence type="ECO:0000256" key="5">
    <source>
        <dbReference type="ARBA" id="ARBA00023136"/>
    </source>
</evidence>
<dbReference type="InterPro" id="IPR035986">
    <property type="entry name" value="PKD_dom_sf"/>
</dbReference>
<sequence>MKRIFTIALLLFIHTGTQLVYAQTFIPIPVTGYNADVVAEAGLNAVAVTSTVIDGSNHILYTESFAAGNGVDGGIVNSGMFVSGTRTYQMNPYTASNALYLSVNGNVANTLPAGTLTLSTPAMYSKLSILAFGTENNSTVTVTLNFTDGTSASAGTLAIKDWFYGTPYIFSGMGRLTRTTTAHTVDGLPSEPRMYAFDFNIPCAEQSKLVRSVSFVYVQGPNTSSRALIVALSGVAYTPLTITSTKTDATCGGSSGSIAVTAIGGTPPLAYTWNTTPAQTTPVAAGLGGGIYTLSIRDGNNCTTTVTDTIEMQSMASLTATALPAQICAGDTSSLSVTANGGTVSNYSWSPGTYGGDRVMVTPTDTTAYIVSATDAFGCILTDTVMVAVKPTPQPAFTALPEVVCLGSDHTLTFTGTAGAAATYNWFDFSGATIHSGTAAGPYDIRFDNAGQYTIQLQITEDGCVSTIATEELTVSQPPEAVFTVSKTPVCAGEATTVTFSGTHSPYAIPTWNFGGGNIQDGDGFGPYTVVYPRSGIITLRIQDGVCADTATALEVVAIPLPVADFTTDLTTGCAPATINFTNNSQLADSYQWTLGDGTQTNEKAPLHDYTVPGVYTVTMTAIAQGQCTSTITKPALISILTPPVASFTAAPGENVPVEFKNGTFTFNNTSQFARNYLWDFGDGQSADTEDAQHKYELPGSYRVTLYAGNEIGCTDSISHAWYIVTPDLVLEIPNAFSPNGDGMNDSWNIDGLKARPQATTEIYNRWGQIVFTGIGYTPWDGTRRGQPLPQGTYYYVIKTSADEKPYTGWVALLR</sequence>
<evidence type="ECO:0000256" key="2">
    <source>
        <dbReference type="ARBA" id="ARBA00022692"/>
    </source>
</evidence>
<dbReference type="Proteomes" id="UP000812961">
    <property type="component" value="Unassembled WGS sequence"/>
</dbReference>
<dbReference type="PROSITE" id="PS50093">
    <property type="entry name" value="PKD"/>
    <property type="match status" value="2"/>
</dbReference>
<feature type="domain" description="PKD" evidence="7">
    <location>
        <begin position="664"/>
        <end position="713"/>
    </location>
</feature>
<dbReference type="CDD" id="cd00146">
    <property type="entry name" value="PKD"/>
    <property type="match status" value="2"/>
</dbReference>
<keyword evidence="9" id="KW-1185">Reference proteome</keyword>
<evidence type="ECO:0000313" key="8">
    <source>
        <dbReference type="EMBL" id="MBW8683407.1"/>
    </source>
</evidence>
<dbReference type="EMBL" id="JAICCF010000001">
    <property type="protein sequence ID" value="MBW8683407.1"/>
    <property type="molecule type" value="Genomic_DNA"/>
</dbReference>
<evidence type="ECO:0000256" key="4">
    <source>
        <dbReference type="ARBA" id="ARBA00022989"/>
    </source>
</evidence>
<feature type="chain" id="PRO_5046347809" evidence="6">
    <location>
        <begin position="23"/>
        <end position="815"/>
    </location>
</feature>
<keyword evidence="6" id="KW-0732">Signal</keyword>
<dbReference type="RefSeq" id="WP_220248628.1">
    <property type="nucleotide sequence ID" value="NZ_JAICCF010000001.1"/>
</dbReference>
<proteinExistence type="predicted"/>
<dbReference type="NCBIfam" id="TIGR04131">
    <property type="entry name" value="Bac_Flav_CTERM"/>
    <property type="match status" value="1"/>
</dbReference>
<protein>
    <submittedName>
        <fullName evidence="8">Gliding motility-associated C-terminal domain-containing protein</fullName>
    </submittedName>
</protein>
<feature type="domain" description="PKD" evidence="7">
    <location>
        <begin position="590"/>
        <end position="622"/>
    </location>
</feature>
<dbReference type="InterPro" id="IPR000601">
    <property type="entry name" value="PKD_dom"/>
</dbReference>
<reference evidence="8 9" key="1">
    <citation type="submission" date="2021-08" db="EMBL/GenBank/DDBJ databases">
        <title>The genome sequence of Chitinophaga sp. B61.</title>
        <authorList>
            <person name="Zhang X."/>
        </authorList>
    </citation>
    <scope>NUCLEOTIDE SEQUENCE [LARGE SCALE GENOMIC DNA]</scope>
    <source>
        <strain evidence="8 9">B61</strain>
    </source>
</reference>
<organism evidence="8 9">
    <name type="scientific">Chitinophaga rhizophila</name>
    <dbReference type="NCBI Taxonomy" id="2866212"/>
    <lineage>
        <taxon>Bacteria</taxon>
        <taxon>Pseudomonadati</taxon>
        <taxon>Bacteroidota</taxon>
        <taxon>Chitinophagia</taxon>
        <taxon>Chitinophagales</taxon>
        <taxon>Chitinophagaceae</taxon>
        <taxon>Chitinophaga</taxon>
    </lineage>
</organism>
<evidence type="ECO:0000256" key="1">
    <source>
        <dbReference type="ARBA" id="ARBA00004141"/>
    </source>
</evidence>
<dbReference type="Pfam" id="PF18911">
    <property type="entry name" value="PKD_4"/>
    <property type="match status" value="2"/>
</dbReference>
<keyword evidence="3" id="KW-0677">Repeat</keyword>
<keyword evidence="2" id="KW-0812">Transmembrane</keyword>
<gene>
    <name evidence="8" type="ORF">K1Y79_03590</name>
</gene>
<dbReference type="Pfam" id="PF13585">
    <property type="entry name" value="CHU_C"/>
    <property type="match status" value="1"/>
</dbReference>
<keyword evidence="5" id="KW-0472">Membrane</keyword>